<organism evidence="1 2">
    <name type="scientific">Bacteroides xylanisolvens</name>
    <dbReference type="NCBI Taxonomy" id="371601"/>
    <lineage>
        <taxon>Bacteria</taxon>
        <taxon>Pseudomonadati</taxon>
        <taxon>Bacteroidota</taxon>
        <taxon>Bacteroidia</taxon>
        <taxon>Bacteroidales</taxon>
        <taxon>Bacteroidaceae</taxon>
        <taxon>Bacteroides</taxon>
    </lineage>
</organism>
<dbReference type="EMBL" id="WDER01000060">
    <property type="protein sequence ID" value="KAB6079968.1"/>
    <property type="molecule type" value="Genomic_DNA"/>
</dbReference>
<protein>
    <submittedName>
        <fullName evidence="1">Uncharacterized protein</fullName>
    </submittedName>
</protein>
<evidence type="ECO:0000313" key="1">
    <source>
        <dbReference type="EMBL" id="KAB6079968.1"/>
    </source>
</evidence>
<dbReference type="AlphaFoldDB" id="A0A4Q5DKI0"/>
<evidence type="ECO:0000313" key="2">
    <source>
        <dbReference type="Proteomes" id="UP000474077"/>
    </source>
</evidence>
<dbReference type="RefSeq" id="WP_151921950.1">
    <property type="nucleotide sequence ID" value="NZ_RCXZ01000010.1"/>
</dbReference>
<accession>A0A4Q5DKI0</accession>
<sequence length="159" mass="18097">MATFNLNGLGTPKSATYDNESAYRELLSRVNNGESIVVSVYTDKDNYPAFGIETKKVARFKVRVNQSLLSLLVGYLNNSTVNEDTVRANEVEPNEEGQDFTTDLFKLLIDEGFTPQIAPLFRTVYGYVNAVFNFPNGRMYFRLEHTDELMEYLADKKLL</sequence>
<reference evidence="1 2" key="1">
    <citation type="journal article" date="2019" name="Nat. Med.">
        <title>A library of human gut bacterial isolates paired with longitudinal multiomics data enables mechanistic microbiome research.</title>
        <authorList>
            <person name="Poyet M."/>
            <person name="Groussin M."/>
            <person name="Gibbons S.M."/>
            <person name="Avila-Pacheco J."/>
            <person name="Jiang X."/>
            <person name="Kearney S.M."/>
            <person name="Perrotta A.R."/>
            <person name="Berdy B."/>
            <person name="Zhao S."/>
            <person name="Lieberman T.D."/>
            <person name="Swanson P.K."/>
            <person name="Smith M."/>
            <person name="Roesemann S."/>
            <person name="Alexander J.E."/>
            <person name="Rich S.A."/>
            <person name="Livny J."/>
            <person name="Vlamakis H."/>
            <person name="Clish C."/>
            <person name="Bullock K."/>
            <person name="Deik A."/>
            <person name="Scott J."/>
            <person name="Pierce K.A."/>
            <person name="Xavier R.J."/>
            <person name="Alm E.J."/>
        </authorList>
    </citation>
    <scope>NUCLEOTIDE SEQUENCE [LARGE SCALE GENOMIC DNA]</scope>
    <source>
        <strain evidence="1 2">BIOML-A73</strain>
    </source>
</reference>
<name>A0A4Q5DKI0_9BACE</name>
<comment type="caution">
    <text evidence="1">The sequence shown here is derived from an EMBL/GenBank/DDBJ whole genome shotgun (WGS) entry which is preliminary data.</text>
</comment>
<gene>
    <name evidence="1" type="ORF">GA560_18290</name>
</gene>
<proteinExistence type="predicted"/>
<dbReference type="Proteomes" id="UP000474077">
    <property type="component" value="Unassembled WGS sequence"/>
</dbReference>